<feature type="domain" description="FF" evidence="8">
    <location>
        <begin position="232"/>
        <end position="288"/>
    </location>
</feature>
<dbReference type="InterPro" id="IPR036517">
    <property type="entry name" value="FF_domain_sf"/>
</dbReference>
<evidence type="ECO:0000259" key="8">
    <source>
        <dbReference type="PROSITE" id="PS51676"/>
    </source>
</evidence>
<evidence type="ECO:0000256" key="6">
    <source>
        <dbReference type="SAM" id="MobiDB-lite"/>
    </source>
</evidence>
<feature type="compositionally biased region" description="Basic and acidic residues" evidence="6">
    <location>
        <begin position="573"/>
        <end position="609"/>
    </location>
</feature>
<dbReference type="Pfam" id="PF01846">
    <property type="entry name" value="FF"/>
    <property type="match status" value="3"/>
</dbReference>
<feature type="compositionally biased region" description="Basic and acidic residues" evidence="6">
    <location>
        <begin position="619"/>
        <end position="641"/>
    </location>
</feature>
<protein>
    <recommendedName>
        <fullName evidence="11">Formin binding protein-like protein</fullName>
    </recommendedName>
</protein>
<feature type="region of interest" description="Disordered" evidence="6">
    <location>
        <begin position="87"/>
        <end position="151"/>
    </location>
</feature>
<dbReference type="SUPFAM" id="SSF81698">
    <property type="entry name" value="FF domain"/>
    <property type="match status" value="5"/>
</dbReference>
<evidence type="ECO:0000256" key="1">
    <source>
        <dbReference type="ARBA" id="ARBA00004123"/>
    </source>
</evidence>
<feature type="domain" description="FF" evidence="8">
    <location>
        <begin position="163"/>
        <end position="220"/>
    </location>
</feature>
<dbReference type="Pfam" id="PF00397">
    <property type="entry name" value="WW"/>
    <property type="match status" value="2"/>
</dbReference>
<dbReference type="SUPFAM" id="SSF51045">
    <property type="entry name" value="WW domain"/>
    <property type="match status" value="2"/>
</dbReference>
<feature type="compositionally biased region" description="Basic and acidic residues" evidence="6">
    <location>
        <begin position="114"/>
        <end position="128"/>
    </location>
</feature>
<dbReference type="Proteomes" id="UP000799750">
    <property type="component" value="Unassembled WGS sequence"/>
</dbReference>
<gene>
    <name evidence="9" type="ORF">BU16DRAFT_526697</name>
</gene>
<feature type="domain" description="WW" evidence="7">
    <location>
        <begin position="52"/>
        <end position="79"/>
    </location>
</feature>
<reference evidence="9" key="1">
    <citation type="journal article" date="2020" name="Stud. Mycol.">
        <title>101 Dothideomycetes genomes: a test case for predicting lifestyles and emergence of pathogens.</title>
        <authorList>
            <person name="Haridas S."/>
            <person name="Albert R."/>
            <person name="Binder M."/>
            <person name="Bloem J."/>
            <person name="Labutti K."/>
            <person name="Salamov A."/>
            <person name="Andreopoulos B."/>
            <person name="Baker S."/>
            <person name="Barry K."/>
            <person name="Bills G."/>
            <person name="Bluhm B."/>
            <person name="Cannon C."/>
            <person name="Castanera R."/>
            <person name="Culley D."/>
            <person name="Daum C."/>
            <person name="Ezra D."/>
            <person name="Gonzalez J."/>
            <person name="Henrissat B."/>
            <person name="Kuo A."/>
            <person name="Liang C."/>
            <person name="Lipzen A."/>
            <person name="Lutzoni F."/>
            <person name="Magnuson J."/>
            <person name="Mondo S."/>
            <person name="Nolan M."/>
            <person name="Ohm R."/>
            <person name="Pangilinan J."/>
            <person name="Park H.-J."/>
            <person name="Ramirez L."/>
            <person name="Alfaro M."/>
            <person name="Sun H."/>
            <person name="Tritt A."/>
            <person name="Yoshinaga Y."/>
            <person name="Zwiers L.-H."/>
            <person name="Turgeon B."/>
            <person name="Goodwin S."/>
            <person name="Spatafora J."/>
            <person name="Crous P."/>
            <person name="Grigoriev I."/>
        </authorList>
    </citation>
    <scope>NUCLEOTIDE SEQUENCE</scope>
    <source>
        <strain evidence="9">CBS 269.34</strain>
    </source>
</reference>
<dbReference type="PROSITE" id="PS50020">
    <property type="entry name" value="WW_DOMAIN_2"/>
    <property type="match status" value="2"/>
</dbReference>
<dbReference type="Gene3D" id="1.10.10.440">
    <property type="entry name" value="FF domain"/>
    <property type="match status" value="5"/>
</dbReference>
<feature type="domain" description="WW" evidence="7">
    <location>
        <begin position="5"/>
        <end position="38"/>
    </location>
</feature>
<dbReference type="GO" id="GO:0005685">
    <property type="term" value="C:U1 snRNP"/>
    <property type="evidence" value="ECO:0007669"/>
    <property type="project" value="TreeGrafter"/>
</dbReference>
<keyword evidence="4" id="KW-0508">mRNA splicing</keyword>
<dbReference type="SMART" id="SM00441">
    <property type="entry name" value="FF"/>
    <property type="match status" value="5"/>
</dbReference>
<dbReference type="FunFam" id="1.10.10.440:FF:000033">
    <property type="entry name" value="Formin binding protein (FNB3)"/>
    <property type="match status" value="1"/>
</dbReference>
<dbReference type="PANTHER" id="PTHR11864:SF0">
    <property type="entry name" value="PRP40 PRE-MRNA PROCESSING FACTOR 40 HOMOLOG A (YEAST)"/>
    <property type="match status" value="1"/>
</dbReference>
<dbReference type="PANTHER" id="PTHR11864">
    <property type="entry name" value="PRE-MRNA-PROCESSING PROTEIN PRP40"/>
    <property type="match status" value="1"/>
</dbReference>
<dbReference type="GO" id="GO:0003723">
    <property type="term" value="F:RNA binding"/>
    <property type="evidence" value="ECO:0007669"/>
    <property type="project" value="TreeGrafter"/>
</dbReference>
<feature type="region of interest" description="Disordered" evidence="6">
    <location>
        <begin position="573"/>
        <end position="776"/>
    </location>
</feature>
<sequence length="776" mass="91935">MNGPLNPPSVWQKAQTEAGRPYYFHKETRATRWDAPEEYMDPVERACVGTQWKVHHTEVGRRYYYHNETKKTSWEVPTEIEEKLKKFEQPPVRPVPSAPTFVAGGPMRPPQNNYRDRDDYDRNDRIGPDRQIGFRGDPERGYRADPERNANITSLTSQTDPEYSSFEEAEAAFMKLLRRVGAQPEWSWEQTVRATVKDPQYRALKDPKDRKSAFEKYVVEVRAQEKDKEKDRLAKLRADFASMLSSHPEIKHYTRWKTARPIIEEESIFRSAKSDDERRQLFEEYIVDLKKSTAAEEAKNRSAALEEIMEILRAMHLEPYTRWSSAQEILQSNSHIKNDEKFQSLTKLDILKAFDNHIKALERSFNDQRQKQKALKTRRERQAREGFLGLLKELKSEKKINANSKWMEVHALVENDDRYIAMLGNSGSSPLDLFWDLIEEEDRAIRLRRNEAMDVLDDTHFEVTPKTTFDEFLSVMKADRRTADLDSDYVKLIFERIRDKVMRRTEDEKHHAERAQMRNFDKLRSKIKHLEPPVAVGDTWDQVRPRLEKFEEYRALDSDELRRSAFEKTMRRLKERDDEERRDHRPRDRGDRYSSHRDRERDYRDNHADSHRRRRTRTRSPEPDAYQEDRKKAQENREKQYRKGGSSTGLSPPYRRDREDRERDRTRDRGDRYDRGSRQVSLSHYDRERREREAERERDYVSRADPRDRGSELDYGDSRPGSMRRRRDSDAGSPGSRRDNKRVRRSRTPAAPPTPAPAAEDPGLRSGSEEGELAED</sequence>
<keyword evidence="5" id="KW-0539">Nucleus</keyword>
<keyword evidence="2" id="KW-0507">mRNA processing</keyword>
<evidence type="ECO:0000259" key="7">
    <source>
        <dbReference type="PROSITE" id="PS50020"/>
    </source>
</evidence>
<dbReference type="PROSITE" id="PS51676">
    <property type="entry name" value="FF"/>
    <property type="match status" value="3"/>
</dbReference>
<dbReference type="AlphaFoldDB" id="A0A6A6QUT7"/>
<accession>A0A6A6QUT7</accession>
<dbReference type="EMBL" id="MU004188">
    <property type="protein sequence ID" value="KAF2496181.1"/>
    <property type="molecule type" value="Genomic_DNA"/>
</dbReference>
<dbReference type="GO" id="GO:0045292">
    <property type="term" value="P:mRNA cis splicing, via spliceosome"/>
    <property type="evidence" value="ECO:0007669"/>
    <property type="project" value="InterPro"/>
</dbReference>
<dbReference type="InterPro" id="IPR001202">
    <property type="entry name" value="WW_dom"/>
</dbReference>
<proteinExistence type="predicted"/>
<feature type="domain" description="FF" evidence="8">
    <location>
        <begin position="379"/>
        <end position="440"/>
    </location>
</feature>
<evidence type="ECO:0008006" key="11">
    <source>
        <dbReference type="Google" id="ProtNLM"/>
    </source>
</evidence>
<dbReference type="Pfam" id="PF25432">
    <property type="entry name" value="FF_PRPF40A"/>
    <property type="match status" value="1"/>
</dbReference>
<evidence type="ECO:0000256" key="4">
    <source>
        <dbReference type="ARBA" id="ARBA00023187"/>
    </source>
</evidence>
<comment type="subcellular location">
    <subcellularLocation>
        <location evidence="1">Nucleus</location>
    </subcellularLocation>
</comment>
<evidence type="ECO:0000313" key="10">
    <source>
        <dbReference type="Proteomes" id="UP000799750"/>
    </source>
</evidence>
<keyword evidence="10" id="KW-1185">Reference proteome</keyword>
<feature type="compositionally biased region" description="Basic and acidic residues" evidence="6">
    <location>
        <begin position="136"/>
        <end position="148"/>
    </location>
</feature>
<dbReference type="InterPro" id="IPR002713">
    <property type="entry name" value="FF_domain"/>
</dbReference>
<evidence type="ECO:0000313" key="9">
    <source>
        <dbReference type="EMBL" id="KAF2496181.1"/>
    </source>
</evidence>
<dbReference type="FunFam" id="1.10.10.440:FF:000013">
    <property type="entry name" value="pre-mRNA-processing protein 40A isoform X1"/>
    <property type="match status" value="1"/>
</dbReference>
<dbReference type="OrthoDB" id="187617at2759"/>
<dbReference type="InterPro" id="IPR036020">
    <property type="entry name" value="WW_dom_sf"/>
</dbReference>
<dbReference type="PROSITE" id="PS01159">
    <property type="entry name" value="WW_DOMAIN_1"/>
    <property type="match status" value="1"/>
</dbReference>
<evidence type="ECO:0000256" key="3">
    <source>
        <dbReference type="ARBA" id="ARBA00022737"/>
    </source>
</evidence>
<keyword evidence="3" id="KW-0677">Repeat</keyword>
<organism evidence="9 10">
    <name type="scientific">Lophium mytilinum</name>
    <dbReference type="NCBI Taxonomy" id="390894"/>
    <lineage>
        <taxon>Eukaryota</taxon>
        <taxon>Fungi</taxon>
        <taxon>Dikarya</taxon>
        <taxon>Ascomycota</taxon>
        <taxon>Pezizomycotina</taxon>
        <taxon>Dothideomycetes</taxon>
        <taxon>Pleosporomycetidae</taxon>
        <taxon>Mytilinidiales</taxon>
        <taxon>Mytilinidiaceae</taxon>
        <taxon>Lophium</taxon>
    </lineage>
</organism>
<dbReference type="CDD" id="cd00201">
    <property type="entry name" value="WW"/>
    <property type="match status" value="2"/>
</dbReference>
<evidence type="ECO:0000256" key="2">
    <source>
        <dbReference type="ARBA" id="ARBA00022664"/>
    </source>
</evidence>
<feature type="compositionally biased region" description="Basic and acidic residues" evidence="6">
    <location>
        <begin position="684"/>
        <end position="712"/>
    </location>
</feature>
<evidence type="ECO:0000256" key="5">
    <source>
        <dbReference type="ARBA" id="ARBA00023242"/>
    </source>
</evidence>
<dbReference type="InterPro" id="IPR039726">
    <property type="entry name" value="Prp40-like"/>
</dbReference>
<dbReference type="GO" id="GO:0071004">
    <property type="term" value="C:U2-type prespliceosome"/>
    <property type="evidence" value="ECO:0007669"/>
    <property type="project" value="TreeGrafter"/>
</dbReference>
<dbReference type="SMART" id="SM00456">
    <property type="entry name" value="WW"/>
    <property type="match status" value="2"/>
</dbReference>
<dbReference type="Gene3D" id="2.20.70.10">
    <property type="match status" value="2"/>
</dbReference>
<feature type="compositionally biased region" description="Basic and acidic residues" evidence="6">
    <location>
        <begin position="654"/>
        <end position="677"/>
    </location>
</feature>
<name>A0A6A6QUT7_9PEZI</name>